<dbReference type="InterPro" id="IPR013087">
    <property type="entry name" value="Znf_C2H2_type"/>
</dbReference>
<organism evidence="11 12">
    <name type="scientific">Chenopodium quinoa</name>
    <name type="common">Quinoa</name>
    <dbReference type="NCBI Taxonomy" id="63459"/>
    <lineage>
        <taxon>Eukaryota</taxon>
        <taxon>Viridiplantae</taxon>
        <taxon>Streptophyta</taxon>
        <taxon>Embryophyta</taxon>
        <taxon>Tracheophyta</taxon>
        <taxon>Spermatophyta</taxon>
        <taxon>Magnoliopsida</taxon>
        <taxon>eudicotyledons</taxon>
        <taxon>Gunneridae</taxon>
        <taxon>Pentapetalae</taxon>
        <taxon>Caryophyllales</taxon>
        <taxon>Chenopodiaceae</taxon>
        <taxon>Chenopodioideae</taxon>
        <taxon>Atripliceae</taxon>
        <taxon>Chenopodium</taxon>
    </lineage>
</organism>
<evidence type="ECO:0000256" key="3">
    <source>
        <dbReference type="ARBA" id="ARBA00022737"/>
    </source>
</evidence>
<dbReference type="Gene3D" id="3.30.160.60">
    <property type="entry name" value="Classic Zinc Finger"/>
    <property type="match status" value="5"/>
</dbReference>
<feature type="domain" description="C2H2-type" evidence="10">
    <location>
        <begin position="250"/>
        <end position="280"/>
    </location>
</feature>
<accession>A0A803LT92</accession>
<keyword evidence="3" id="KW-0677">Repeat</keyword>
<reference evidence="11" key="2">
    <citation type="submission" date="2021-03" db="UniProtKB">
        <authorList>
            <consortium name="EnsemblPlants"/>
        </authorList>
    </citation>
    <scope>IDENTIFICATION</scope>
</reference>
<evidence type="ECO:0000256" key="7">
    <source>
        <dbReference type="ARBA" id="ARBA00023163"/>
    </source>
</evidence>
<dbReference type="FunFam" id="3.30.160.60:FF:000100">
    <property type="entry name" value="Zinc finger 45-like"/>
    <property type="match status" value="1"/>
</dbReference>
<dbReference type="GO" id="GO:0006357">
    <property type="term" value="P:regulation of transcription by RNA polymerase II"/>
    <property type="evidence" value="ECO:0007669"/>
    <property type="project" value="TreeGrafter"/>
</dbReference>
<protein>
    <recommendedName>
        <fullName evidence="10">C2H2-type domain-containing protein</fullName>
    </recommendedName>
</protein>
<feature type="domain" description="C2H2-type" evidence="10">
    <location>
        <begin position="20"/>
        <end position="47"/>
    </location>
</feature>
<dbReference type="GO" id="GO:0008270">
    <property type="term" value="F:zinc ion binding"/>
    <property type="evidence" value="ECO:0007669"/>
    <property type="project" value="UniProtKB-KW"/>
</dbReference>
<keyword evidence="4 9" id="KW-0863">Zinc-finger</keyword>
<comment type="subcellular location">
    <subcellularLocation>
        <location evidence="1">Nucleus</location>
    </subcellularLocation>
</comment>
<evidence type="ECO:0000256" key="4">
    <source>
        <dbReference type="ARBA" id="ARBA00022771"/>
    </source>
</evidence>
<sequence length="373" mass="43467">MGEELEERERGPIFRDIRRYYCQFCGICRSKKSLLNSHILSHHQEELEKKREVEGEDENEGQNCNNTCEECGASFKKPAHLKQHMLSHSLERSFVCPINDCNASYRRKDHLNRHILQHQGKLFRCPVENCSKEFSVQGNVSRHLKEFHEDKPEPDSGKGQIKHVCEENGCGKEFKYASQLRKHAESHGKFLLCLYYFEICMKPFANIDCLKAHIRSCHQYVNCEVCGSKHLRKNYKRHLSTHGEHLPTILKCTFEGCDHSFTTKSNMQQHVKAVHLKLRPFVCSFTGCGMRFAFKHVRDNHEKSARHVYVHGDLEEFDEQFRSRPRGGRKRKLPNVEMLLRKRISAPNQCDGVLDDSSEFLSWLLSDDDSSES</sequence>
<dbReference type="Pfam" id="PF00096">
    <property type="entry name" value="zf-C2H2"/>
    <property type="match status" value="4"/>
</dbReference>
<evidence type="ECO:0000313" key="11">
    <source>
        <dbReference type="EnsemblPlants" id="AUR62018436-RA:cds"/>
    </source>
</evidence>
<dbReference type="InterPro" id="IPR051061">
    <property type="entry name" value="Zinc_finger_trans_reg"/>
</dbReference>
<keyword evidence="5" id="KW-0862">Zinc</keyword>
<keyword evidence="8" id="KW-0539">Nucleus</keyword>
<proteinExistence type="predicted"/>
<dbReference type="OMA" id="KVFRDSW"/>
<dbReference type="PANTHER" id="PTHR46179">
    <property type="entry name" value="ZINC FINGER PROTEIN"/>
    <property type="match status" value="1"/>
</dbReference>
<evidence type="ECO:0000256" key="9">
    <source>
        <dbReference type="PROSITE-ProRule" id="PRU00042"/>
    </source>
</evidence>
<feature type="domain" description="C2H2-type" evidence="10">
    <location>
        <begin position="94"/>
        <end position="123"/>
    </location>
</feature>
<keyword evidence="2" id="KW-0479">Metal-binding</keyword>
<evidence type="ECO:0000256" key="6">
    <source>
        <dbReference type="ARBA" id="ARBA00023015"/>
    </source>
</evidence>
<dbReference type="PANTHER" id="PTHR46179:SF13">
    <property type="entry name" value="C2H2-TYPE DOMAIN-CONTAINING PROTEIN"/>
    <property type="match status" value="1"/>
</dbReference>
<name>A0A803LT92_CHEQI</name>
<dbReference type="Gramene" id="AUR62018436-RA">
    <property type="protein sequence ID" value="AUR62018436-RA:cds"/>
    <property type="gene ID" value="AUR62018436"/>
</dbReference>
<feature type="domain" description="C2H2-type" evidence="10">
    <location>
        <begin position="123"/>
        <end position="153"/>
    </location>
</feature>
<evidence type="ECO:0000259" key="10">
    <source>
        <dbReference type="PROSITE" id="PS50157"/>
    </source>
</evidence>
<dbReference type="GO" id="GO:0003700">
    <property type="term" value="F:DNA-binding transcription factor activity"/>
    <property type="evidence" value="ECO:0007669"/>
    <property type="project" value="TreeGrafter"/>
</dbReference>
<dbReference type="AlphaFoldDB" id="A0A803LT92"/>
<feature type="domain" description="C2H2-type" evidence="10">
    <location>
        <begin position="66"/>
        <end position="93"/>
    </location>
</feature>
<keyword evidence="12" id="KW-1185">Reference proteome</keyword>
<dbReference type="SUPFAM" id="SSF57667">
    <property type="entry name" value="beta-beta-alpha zinc fingers"/>
    <property type="match status" value="3"/>
</dbReference>
<evidence type="ECO:0000256" key="1">
    <source>
        <dbReference type="ARBA" id="ARBA00004123"/>
    </source>
</evidence>
<keyword evidence="7" id="KW-0804">Transcription</keyword>
<feature type="domain" description="C2H2-type" evidence="10">
    <location>
        <begin position="163"/>
        <end position="187"/>
    </location>
</feature>
<evidence type="ECO:0000313" key="12">
    <source>
        <dbReference type="Proteomes" id="UP000596660"/>
    </source>
</evidence>
<evidence type="ECO:0000256" key="8">
    <source>
        <dbReference type="ARBA" id="ARBA00023242"/>
    </source>
</evidence>
<evidence type="ECO:0000256" key="2">
    <source>
        <dbReference type="ARBA" id="ARBA00022723"/>
    </source>
</evidence>
<dbReference type="PROSITE" id="PS50157">
    <property type="entry name" value="ZINC_FINGER_C2H2_2"/>
    <property type="match status" value="6"/>
</dbReference>
<reference evidence="11" key="1">
    <citation type="journal article" date="2017" name="Nature">
        <title>The genome of Chenopodium quinoa.</title>
        <authorList>
            <person name="Jarvis D.E."/>
            <person name="Ho Y.S."/>
            <person name="Lightfoot D.J."/>
            <person name="Schmoeckel S.M."/>
            <person name="Li B."/>
            <person name="Borm T.J.A."/>
            <person name="Ohyanagi H."/>
            <person name="Mineta K."/>
            <person name="Michell C.T."/>
            <person name="Saber N."/>
            <person name="Kharbatia N.M."/>
            <person name="Rupper R.R."/>
            <person name="Sharp A.R."/>
            <person name="Dally N."/>
            <person name="Boughton B.A."/>
            <person name="Woo Y.H."/>
            <person name="Gao G."/>
            <person name="Schijlen E.G.W.M."/>
            <person name="Guo X."/>
            <person name="Momin A.A."/>
            <person name="Negrao S."/>
            <person name="Al-Babili S."/>
            <person name="Gehring C."/>
            <person name="Roessner U."/>
            <person name="Jung C."/>
            <person name="Murphy K."/>
            <person name="Arold S.T."/>
            <person name="Gojobori T."/>
            <person name="van der Linden C.G."/>
            <person name="van Loo E.N."/>
            <person name="Jellen E.N."/>
            <person name="Maughan P.J."/>
            <person name="Tester M."/>
        </authorList>
    </citation>
    <scope>NUCLEOTIDE SEQUENCE [LARGE SCALE GENOMIC DNA]</scope>
    <source>
        <strain evidence="11">cv. PI 614886</strain>
    </source>
</reference>
<dbReference type="PROSITE" id="PS00028">
    <property type="entry name" value="ZINC_FINGER_C2H2_1"/>
    <property type="match status" value="6"/>
</dbReference>
<evidence type="ECO:0000256" key="5">
    <source>
        <dbReference type="ARBA" id="ARBA00022833"/>
    </source>
</evidence>
<dbReference type="Proteomes" id="UP000596660">
    <property type="component" value="Unplaced"/>
</dbReference>
<dbReference type="EnsemblPlants" id="AUR62018436-RA">
    <property type="protein sequence ID" value="AUR62018436-RA:cds"/>
    <property type="gene ID" value="AUR62018436"/>
</dbReference>
<dbReference type="SMART" id="SM00355">
    <property type="entry name" value="ZnF_C2H2"/>
    <property type="match status" value="9"/>
</dbReference>
<dbReference type="GO" id="GO:0005730">
    <property type="term" value="C:nucleolus"/>
    <property type="evidence" value="ECO:0007669"/>
    <property type="project" value="TreeGrafter"/>
</dbReference>
<dbReference type="GO" id="GO:0080084">
    <property type="term" value="F:5S rDNA binding"/>
    <property type="evidence" value="ECO:0007669"/>
    <property type="project" value="TreeGrafter"/>
</dbReference>
<keyword evidence="6" id="KW-0805">Transcription regulation</keyword>
<dbReference type="InterPro" id="IPR036236">
    <property type="entry name" value="Znf_C2H2_sf"/>
</dbReference>